<dbReference type="GO" id="GO:0016579">
    <property type="term" value="P:protein deubiquitination"/>
    <property type="evidence" value="ECO:0007669"/>
    <property type="project" value="TreeGrafter"/>
</dbReference>
<organism evidence="3 4">
    <name type="scientific">Amblyomma americanum</name>
    <name type="common">Lone star tick</name>
    <dbReference type="NCBI Taxonomy" id="6943"/>
    <lineage>
        <taxon>Eukaryota</taxon>
        <taxon>Metazoa</taxon>
        <taxon>Ecdysozoa</taxon>
        <taxon>Arthropoda</taxon>
        <taxon>Chelicerata</taxon>
        <taxon>Arachnida</taxon>
        <taxon>Acari</taxon>
        <taxon>Parasitiformes</taxon>
        <taxon>Ixodida</taxon>
        <taxon>Ixodoidea</taxon>
        <taxon>Ixodidae</taxon>
        <taxon>Amblyomminae</taxon>
        <taxon>Amblyomma</taxon>
    </lineage>
</organism>
<keyword evidence="1" id="KW-0378">Hydrolase</keyword>
<dbReference type="CDD" id="cd22761">
    <property type="entry name" value="OTU_OTUD6"/>
    <property type="match status" value="1"/>
</dbReference>
<dbReference type="InterPro" id="IPR003323">
    <property type="entry name" value="OTU_dom"/>
</dbReference>
<proteinExistence type="predicted"/>
<dbReference type="SUPFAM" id="SSF54001">
    <property type="entry name" value="Cysteine proteinases"/>
    <property type="match status" value="1"/>
</dbReference>
<evidence type="ECO:0000256" key="1">
    <source>
        <dbReference type="ARBA" id="ARBA00022801"/>
    </source>
</evidence>
<dbReference type="InterPro" id="IPR050704">
    <property type="entry name" value="Peptidase_C85-like"/>
</dbReference>
<reference evidence="3 4" key="1">
    <citation type="journal article" date="2023" name="Arcadia Sci">
        <title>De novo assembly of a long-read Amblyomma americanum tick genome.</title>
        <authorList>
            <person name="Chou S."/>
            <person name="Poskanzer K.E."/>
            <person name="Rollins M."/>
            <person name="Thuy-Boun P.S."/>
        </authorList>
    </citation>
    <scope>NUCLEOTIDE SEQUENCE [LARGE SCALE GENOMIC DNA]</scope>
    <source>
        <strain evidence="3">F_SG_1</strain>
        <tissue evidence="3">Salivary glands</tissue>
    </source>
</reference>
<dbReference type="Gene3D" id="3.90.70.80">
    <property type="match status" value="1"/>
</dbReference>
<dbReference type="Pfam" id="PF02338">
    <property type="entry name" value="OTU"/>
    <property type="match status" value="1"/>
</dbReference>
<dbReference type="PANTHER" id="PTHR12419">
    <property type="entry name" value="OTU DOMAIN CONTAINING PROTEIN"/>
    <property type="match status" value="1"/>
</dbReference>
<dbReference type="EMBL" id="JARKHS020012809">
    <property type="protein sequence ID" value="KAK8776556.1"/>
    <property type="molecule type" value="Genomic_DNA"/>
</dbReference>
<dbReference type="Proteomes" id="UP001321473">
    <property type="component" value="Unassembled WGS sequence"/>
</dbReference>
<dbReference type="PROSITE" id="PS50802">
    <property type="entry name" value="OTU"/>
    <property type="match status" value="1"/>
</dbReference>
<feature type="domain" description="OTU" evidence="2">
    <location>
        <begin position="50"/>
        <end position="187"/>
    </location>
</feature>
<dbReference type="GO" id="GO:0004843">
    <property type="term" value="F:cysteine-type deubiquitinase activity"/>
    <property type="evidence" value="ECO:0007669"/>
    <property type="project" value="TreeGrafter"/>
</dbReference>
<sequence length="200" mass="22679">MLKLVTASEKKRQKEVQREKEIAAQEVENQFLPRAVEERELYEILAKLGLAVYEVPSDGNCMYKAMEHQLGLFGVMKSMSELRQETANYMLSHAEEFLPFLTSKKSGDMMTTEEYEEYCAEVSSTTTWGGQLELKALSHACKVPITVVQAYGPSIEIGTEYNCKPMLLSYHRCLYEMGEHYNSLVPNEGKVDEDPASLEA</sequence>
<evidence type="ECO:0000313" key="3">
    <source>
        <dbReference type="EMBL" id="KAK8776556.1"/>
    </source>
</evidence>
<accession>A0AAQ4EP88</accession>
<evidence type="ECO:0000313" key="4">
    <source>
        <dbReference type="Proteomes" id="UP001321473"/>
    </source>
</evidence>
<protein>
    <recommendedName>
        <fullName evidence="2">OTU domain-containing protein</fullName>
    </recommendedName>
</protein>
<gene>
    <name evidence="3" type="ORF">V5799_030099</name>
</gene>
<keyword evidence="4" id="KW-1185">Reference proteome</keyword>
<dbReference type="InterPro" id="IPR049772">
    <property type="entry name" value="OTU_OTUD6"/>
</dbReference>
<name>A0AAQ4EP88_AMBAM</name>
<dbReference type="AlphaFoldDB" id="A0AAQ4EP88"/>
<dbReference type="InterPro" id="IPR038765">
    <property type="entry name" value="Papain-like_cys_pep_sf"/>
</dbReference>
<comment type="caution">
    <text evidence="3">The sequence shown here is derived from an EMBL/GenBank/DDBJ whole genome shotgun (WGS) entry which is preliminary data.</text>
</comment>
<dbReference type="PANTHER" id="PTHR12419:SF10">
    <property type="entry name" value="DEUBIQUITINASE OTUD6B"/>
    <property type="match status" value="1"/>
</dbReference>
<evidence type="ECO:0000259" key="2">
    <source>
        <dbReference type="PROSITE" id="PS50802"/>
    </source>
</evidence>